<dbReference type="Proteomes" id="UP001633002">
    <property type="component" value="Unassembled WGS sequence"/>
</dbReference>
<gene>
    <name evidence="1" type="ORF">R1sor_020620</name>
</gene>
<comment type="caution">
    <text evidence="1">The sequence shown here is derived from an EMBL/GenBank/DDBJ whole genome shotgun (WGS) entry which is preliminary data.</text>
</comment>
<sequence>MDEEALKKSTDCVYFLASPLTCKKYSFDWYGKGFRIGLTSGPEISKLVDPVTLILPEQKDLPPCSSEGSSSDLLLRCKPPLVSSGWCLPPVLELRHLA</sequence>
<evidence type="ECO:0000313" key="2">
    <source>
        <dbReference type="Proteomes" id="UP001633002"/>
    </source>
</evidence>
<accession>A0ABD3GIY0</accession>
<name>A0ABD3GIY0_9MARC</name>
<dbReference type="AlphaFoldDB" id="A0ABD3GIY0"/>
<evidence type="ECO:0000313" key="1">
    <source>
        <dbReference type="EMBL" id="KAL3677664.1"/>
    </source>
</evidence>
<proteinExistence type="predicted"/>
<dbReference type="EMBL" id="JBJQOH010000007">
    <property type="protein sequence ID" value="KAL3677664.1"/>
    <property type="molecule type" value="Genomic_DNA"/>
</dbReference>
<organism evidence="1 2">
    <name type="scientific">Riccia sorocarpa</name>
    <dbReference type="NCBI Taxonomy" id="122646"/>
    <lineage>
        <taxon>Eukaryota</taxon>
        <taxon>Viridiplantae</taxon>
        <taxon>Streptophyta</taxon>
        <taxon>Embryophyta</taxon>
        <taxon>Marchantiophyta</taxon>
        <taxon>Marchantiopsida</taxon>
        <taxon>Marchantiidae</taxon>
        <taxon>Marchantiales</taxon>
        <taxon>Ricciaceae</taxon>
        <taxon>Riccia</taxon>
    </lineage>
</organism>
<keyword evidence="2" id="KW-1185">Reference proteome</keyword>
<reference evidence="1 2" key="1">
    <citation type="submission" date="2024-09" db="EMBL/GenBank/DDBJ databases">
        <title>Chromosome-scale assembly of Riccia sorocarpa.</title>
        <authorList>
            <person name="Paukszto L."/>
        </authorList>
    </citation>
    <scope>NUCLEOTIDE SEQUENCE [LARGE SCALE GENOMIC DNA]</scope>
    <source>
        <strain evidence="1">LP-2024</strain>
        <tissue evidence="1">Aerial parts of the thallus</tissue>
    </source>
</reference>
<protein>
    <submittedName>
        <fullName evidence="1">Uncharacterized protein</fullName>
    </submittedName>
</protein>